<organism evidence="2 3">
    <name type="scientific">Sistotremastrum niveocremeum HHB9708</name>
    <dbReference type="NCBI Taxonomy" id="1314777"/>
    <lineage>
        <taxon>Eukaryota</taxon>
        <taxon>Fungi</taxon>
        <taxon>Dikarya</taxon>
        <taxon>Basidiomycota</taxon>
        <taxon>Agaricomycotina</taxon>
        <taxon>Agaricomycetes</taxon>
        <taxon>Sistotremastrales</taxon>
        <taxon>Sistotremastraceae</taxon>
        <taxon>Sertulicium</taxon>
        <taxon>Sertulicium niveocremeum</taxon>
    </lineage>
</organism>
<name>A0A165AB95_9AGAM</name>
<dbReference type="Proteomes" id="UP000076722">
    <property type="component" value="Unassembled WGS sequence"/>
</dbReference>
<protein>
    <submittedName>
        <fullName evidence="2">Uncharacterized protein</fullName>
    </submittedName>
</protein>
<evidence type="ECO:0000313" key="2">
    <source>
        <dbReference type="EMBL" id="KZS98733.1"/>
    </source>
</evidence>
<feature type="compositionally biased region" description="Polar residues" evidence="1">
    <location>
        <begin position="176"/>
        <end position="192"/>
    </location>
</feature>
<keyword evidence="3" id="KW-1185">Reference proteome</keyword>
<reference evidence="2 3" key="1">
    <citation type="journal article" date="2016" name="Mol. Biol. Evol.">
        <title>Comparative Genomics of Early-Diverging Mushroom-Forming Fungi Provides Insights into the Origins of Lignocellulose Decay Capabilities.</title>
        <authorList>
            <person name="Nagy L.G."/>
            <person name="Riley R."/>
            <person name="Tritt A."/>
            <person name="Adam C."/>
            <person name="Daum C."/>
            <person name="Floudas D."/>
            <person name="Sun H."/>
            <person name="Yadav J.S."/>
            <person name="Pangilinan J."/>
            <person name="Larsson K.H."/>
            <person name="Matsuura K."/>
            <person name="Barry K."/>
            <person name="Labutti K."/>
            <person name="Kuo R."/>
            <person name="Ohm R.A."/>
            <person name="Bhattacharya S.S."/>
            <person name="Shirouzu T."/>
            <person name="Yoshinaga Y."/>
            <person name="Martin F.M."/>
            <person name="Grigoriev I.V."/>
            <person name="Hibbett D.S."/>
        </authorList>
    </citation>
    <scope>NUCLEOTIDE SEQUENCE [LARGE SCALE GENOMIC DNA]</scope>
    <source>
        <strain evidence="2 3">HHB9708</strain>
    </source>
</reference>
<sequence>MPLVTAENLRNFSTSEGRQVAEVDANPFPGTPEMNNETRAKLNVAELKLNHRLDLAGWARKGVTATETETEFSCRRRVAYSFRLQLQPQPCQKASVGRTQWLQCNPQHEVRRPLLCHACLQCRKSDQPLELGLRCRRRKVTVGVSYVKLKAPVATDHRLTEESDWPSSPSEHEAWNTDTEALSSTYSESRAR</sequence>
<evidence type="ECO:0000256" key="1">
    <source>
        <dbReference type="SAM" id="MobiDB-lite"/>
    </source>
</evidence>
<dbReference type="AlphaFoldDB" id="A0A165AB95"/>
<accession>A0A165AB95</accession>
<feature type="region of interest" description="Disordered" evidence="1">
    <location>
        <begin position="157"/>
        <end position="192"/>
    </location>
</feature>
<evidence type="ECO:0000313" key="3">
    <source>
        <dbReference type="Proteomes" id="UP000076722"/>
    </source>
</evidence>
<dbReference type="EMBL" id="KV419394">
    <property type="protein sequence ID" value="KZS98733.1"/>
    <property type="molecule type" value="Genomic_DNA"/>
</dbReference>
<proteinExistence type="predicted"/>
<gene>
    <name evidence="2" type="ORF">SISNIDRAFT_498879</name>
</gene>